<name>A0A1R1MLG1_9BACT</name>
<dbReference type="InterPro" id="IPR003369">
    <property type="entry name" value="TatA/B/E"/>
</dbReference>
<keyword evidence="2" id="KW-0813">Transport</keyword>
<reference evidence="8 9" key="1">
    <citation type="submission" date="2016-10" db="EMBL/GenBank/DDBJ databases">
        <title>Genome sequence of a sulfur-reducing bacterium Desulfurobacterium indicum K6013.</title>
        <authorList>
            <person name="Cao J."/>
            <person name="Shao Z."/>
            <person name="Alain K."/>
            <person name="Jebbar M."/>
        </authorList>
    </citation>
    <scope>NUCLEOTIDE SEQUENCE [LARGE SCALE GENOMIC DNA]</scope>
    <source>
        <strain evidence="8 9">K6013</strain>
    </source>
</reference>
<evidence type="ECO:0000256" key="3">
    <source>
        <dbReference type="ARBA" id="ARBA00022692"/>
    </source>
</evidence>
<evidence type="ECO:0000256" key="2">
    <source>
        <dbReference type="ARBA" id="ARBA00022448"/>
    </source>
</evidence>
<keyword evidence="5" id="KW-1133">Transmembrane helix</keyword>
<keyword evidence="4" id="KW-0653">Protein transport</keyword>
<comment type="caution">
    <text evidence="8">The sequence shown here is derived from an EMBL/GenBank/DDBJ whole genome shotgun (WGS) entry which is preliminary data.</text>
</comment>
<keyword evidence="7" id="KW-0472">Membrane</keyword>
<evidence type="ECO:0000256" key="5">
    <source>
        <dbReference type="ARBA" id="ARBA00022989"/>
    </source>
</evidence>
<dbReference type="OrthoDB" id="9935691at2"/>
<organism evidence="8 9">
    <name type="scientific">Desulfurobacterium indicum</name>
    <dbReference type="NCBI Taxonomy" id="1914305"/>
    <lineage>
        <taxon>Bacteria</taxon>
        <taxon>Pseudomonadati</taxon>
        <taxon>Aquificota</taxon>
        <taxon>Aquificia</taxon>
        <taxon>Desulfurobacteriales</taxon>
        <taxon>Desulfurobacteriaceae</taxon>
        <taxon>Desulfurobacterium</taxon>
    </lineage>
</organism>
<evidence type="ECO:0000313" key="9">
    <source>
        <dbReference type="Proteomes" id="UP000187408"/>
    </source>
</evidence>
<dbReference type="Proteomes" id="UP000187408">
    <property type="component" value="Unassembled WGS sequence"/>
</dbReference>
<evidence type="ECO:0000256" key="1">
    <source>
        <dbReference type="ARBA" id="ARBA00004167"/>
    </source>
</evidence>
<keyword evidence="6" id="KW-0811">Translocation</keyword>
<comment type="subcellular location">
    <subcellularLocation>
        <location evidence="1">Membrane</location>
        <topology evidence="1">Single-pass membrane protein</topology>
    </subcellularLocation>
</comment>
<proteinExistence type="predicted"/>
<evidence type="ECO:0000313" key="8">
    <source>
        <dbReference type="EMBL" id="OMH40641.1"/>
    </source>
</evidence>
<gene>
    <name evidence="8" type="ORF">BLW93_04360</name>
</gene>
<dbReference type="Pfam" id="PF02416">
    <property type="entry name" value="TatA_B_E"/>
    <property type="match status" value="1"/>
</dbReference>
<sequence>MVFEWILVAIIAVLAFKGDRLIKLIKSFKLAKEEFKKGKEGIEEEVISDGKPKIKVIKKG</sequence>
<protein>
    <submittedName>
        <fullName evidence="8">Uncharacterized protein</fullName>
    </submittedName>
</protein>
<dbReference type="AlphaFoldDB" id="A0A1R1MLG1"/>
<keyword evidence="9" id="KW-1185">Reference proteome</keyword>
<evidence type="ECO:0000256" key="6">
    <source>
        <dbReference type="ARBA" id="ARBA00023010"/>
    </source>
</evidence>
<dbReference type="Gene3D" id="1.20.5.3310">
    <property type="match status" value="1"/>
</dbReference>
<evidence type="ECO:0000256" key="7">
    <source>
        <dbReference type="ARBA" id="ARBA00023136"/>
    </source>
</evidence>
<dbReference type="STRING" id="1914305.BLW93_04360"/>
<evidence type="ECO:0000256" key="4">
    <source>
        <dbReference type="ARBA" id="ARBA00022927"/>
    </source>
</evidence>
<dbReference type="EMBL" id="MOEN01000012">
    <property type="protein sequence ID" value="OMH40641.1"/>
    <property type="molecule type" value="Genomic_DNA"/>
</dbReference>
<keyword evidence="3" id="KW-0812">Transmembrane</keyword>
<accession>A0A1R1MLG1</accession>